<organism evidence="12 13">
    <name type="scientific">Hohenbuehelia grisea</name>
    <dbReference type="NCBI Taxonomy" id="104357"/>
    <lineage>
        <taxon>Eukaryota</taxon>
        <taxon>Fungi</taxon>
        <taxon>Dikarya</taxon>
        <taxon>Basidiomycota</taxon>
        <taxon>Agaricomycotina</taxon>
        <taxon>Agaricomycetes</taxon>
        <taxon>Agaricomycetidae</taxon>
        <taxon>Agaricales</taxon>
        <taxon>Pleurotineae</taxon>
        <taxon>Pleurotaceae</taxon>
        <taxon>Hohenbuehelia</taxon>
    </lineage>
</organism>
<dbReference type="Gene3D" id="3.40.50.1700">
    <property type="entry name" value="Glycoside hydrolase family 3 C-terminal domain"/>
    <property type="match status" value="1"/>
</dbReference>
<evidence type="ECO:0000313" key="13">
    <source>
        <dbReference type="Proteomes" id="UP001556367"/>
    </source>
</evidence>
<evidence type="ECO:0000256" key="7">
    <source>
        <dbReference type="ARBA" id="ARBA00023277"/>
    </source>
</evidence>
<dbReference type="Gene3D" id="3.20.20.300">
    <property type="entry name" value="Glycoside hydrolase, family 3, N-terminal domain"/>
    <property type="match status" value="1"/>
</dbReference>
<proteinExistence type="inferred from homology"/>
<dbReference type="PANTHER" id="PTHR42715:SF2">
    <property type="entry name" value="BETA-GLUCOSIDASE F-RELATED"/>
    <property type="match status" value="1"/>
</dbReference>
<keyword evidence="6" id="KW-0136">Cellulose degradation</keyword>
<evidence type="ECO:0000256" key="1">
    <source>
        <dbReference type="ARBA" id="ARBA00000448"/>
    </source>
</evidence>
<dbReference type="SUPFAM" id="SSF52279">
    <property type="entry name" value="Beta-D-glucan exohydrolase, C-terminal domain"/>
    <property type="match status" value="1"/>
</dbReference>
<keyword evidence="13" id="KW-1185">Reference proteome</keyword>
<feature type="domain" description="Fibronectin type III-like" evidence="11">
    <location>
        <begin position="770"/>
        <end position="839"/>
    </location>
</feature>
<comment type="caution">
    <text evidence="12">The sequence shown here is derived from an EMBL/GenBank/DDBJ whole genome shotgun (WGS) entry which is preliminary data.</text>
</comment>
<name>A0ABR3JAX6_9AGAR</name>
<dbReference type="InterPro" id="IPR013783">
    <property type="entry name" value="Ig-like_fold"/>
</dbReference>
<dbReference type="EMBL" id="JASNQZ010000010">
    <property type="protein sequence ID" value="KAL0952835.1"/>
    <property type="molecule type" value="Genomic_DNA"/>
</dbReference>
<dbReference type="SMART" id="SM01217">
    <property type="entry name" value="Fn3_like"/>
    <property type="match status" value="1"/>
</dbReference>
<evidence type="ECO:0000256" key="9">
    <source>
        <dbReference type="ARBA" id="ARBA00023326"/>
    </source>
</evidence>
<evidence type="ECO:0000256" key="4">
    <source>
        <dbReference type="ARBA" id="ARBA00012744"/>
    </source>
</evidence>
<dbReference type="Pfam" id="PF00933">
    <property type="entry name" value="Glyco_hydro_3"/>
    <property type="match status" value="1"/>
</dbReference>
<dbReference type="InterPro" id="IPR036881">
    <property type="entry name" value="Glyco_hydro_3_C_sf"/>
</dbReference>
<evidence type="ECO:0000256" key="10">
    <source>
        <dbReference type="SAM" id="SignalP"/>
    </source>
</evidence>
<comment type="catalytic activity">
    <reaction evidence="1">
        <text>Hydrolysis of terminal, non-reducing beta-D-glucosyl residues with release of beta-D-glucose.</text>
        <dbReference type="EC" id="3.2.1.21"/>
    </reaction>
</comment>
<dbReference type="InterPro" id="IPR036962">
    <property type="entry name" value="Glyco_hydro_3_N_sf"/>
</dbReference>
<dbReference type="Proteomes" id="UP001556367">
    <property type="component" value="Unassembled WGS sequence"/>
</dbReference>
<dbReference type="Pfam" id="PF14310">
    <property type="entry name" value="Fn3-like"/>
    <property type="match status" value="1"/>
</dbReference>
<dbReference type="PRINTS" id="PR00133">
    <property type="entry name" value="GLHYDRLASE3"/>
</dbReference>
<gene>
    <name evidence="12" type="ORF">HGRIS_007060</name>
</gene>
<keyword evidence="9" id="KW-0624">Polysaccharide degradation</keyword>
<dbReference type="SUPFAM" id="SSF51445">
    <property type="entry name" value="(Trans)glycosidases"/>
    <property type="match status" value="1"/>
</dbReference>
<dbReference type="PANTHER" id="PTHR42715">
    <property type="entry name" value="BETA-GLUCOSIDASE"/>
    <property type="match status" value="1"/>
</dbReference>
<comment type="similarity">
    <text evidence="3">Belongs to the glycosyl hydrolase 3 family.</text>
</comment>
<dbReference type="InterPro" id="IPR001764">
    <property type="entry name" value="Glyco_hydro_3_N"/>
</dbReference>
<evidence type="ECO:0000256" key="5">
    <source>
        <dbReference type="ARBA" id="ARBA00022801"/>
    </source>
</evidence>
<dbReference type="InterPro" id="IPR002772">
    <property type="entry name" value="Glyco_hydro_3_C"/>
</dbReference>
<feature type="signal peptide" evidence="10">
    <location>
        <begin position="1"/>
        <end position="15"/>
    </location>
</feature>
<protein>
    <recommendedName>
        <fullName evidence="4">beta-glucosidase</fullName>
        <ecNumber evidence="4">3.2.1.21</ecNumber>
    </recommendedName>
</protein>
<keyword evidence="10" id="KW-0732">Signal</keyword>
<dbReference type="Pfam" id="PF01915">
    <property type="entry name" value="Glyco_hydro_3_C"/>
    <property type="match status" value="1"/>
</dbReference>
<evidence type="ECO:0000256" key="3">
    <source>
        <dbReference type="ARBA" id="ARBA00005336"/>
    </source>
</evidence>
<dbReference type="InterPro" id="IPR026891">
    <property type="entry name" value="Fn3-like"/>
</dbReference>
<evidence type="ECO:0000256" key="8">
    <source>
        <dbReference type="ARBA" id="ARBA00023295"/>
    </source>
</evidence>
<keyword evidence="7" id="KW-0119">Carbohydrate metabolism</keyword>
<evidence type="ECO:0000256" key="6">
    <source>
        <dbReference type="ARBA" id="ARBA00023001"/>
    </source>
</evidence>
<feature type="chain" id="PRO_5046894297" description="beta-glucosidase" evidence="10">
    <location>
        <begin position="16"/>
        <end position="850"/>
    </location>
</feature>
<dbReference type="Gene3D" id="2.60.40.10">
    <property type="entry name" value="Immunoglobulins"/>
    <property type="match status" value="1"/>
</dbReference>
<sequence length="850" mass="91380">MAALVLFLAVSAVAAQQSSLSLSTTALDFSATSATKTSVESVLTSVSASVSEESAVPKASPSSTKPELQSPVPSIPITQYTFSPFPTPSQESVPGVFVKADPSNPPAVNAPVVPNFGPAWATAYAKAKKLISTFSLEEKINVTTGAGWMGGLCVGNIAAVKEWPGLCLQDSPLGVRLTDFVTAFPTGINTAATFNRRFMRLRGLFMGREFVGKGVNIALGPMMNLARVAQAGRNWEGFGADPYLAGEAAYETILGMQEGGVQACAKHIIANEQEHHRATSSSNVDDRTQHEVYGHPFLRSVMAGVASVMCSYNQLNGTYACENDKILNDLLKREYGFQGYVLSDWEATHSTISAIAGLDMTMPGDAIIGDGDSYFGANLTSYVQNGTIPESRIDDMATRIIAGWYLLKQDSKDYPAPNFNAFYPDDEATNKHVDVQAEGVDKLVREIGAASTVLLKNKGNVLPLKKPRSLVVVGNDAGSARNGPNGFTDQAGVDGVLAMGWGSGTANFSYLISPLEAIQARARKDRTSVSWFLNDWDTATAGNVVIGKTAALVFVNANSGEHWQIIVDGNDGDRNNLTAWNNGDELIRSVAAQNNNTIVIAHSVGPLIVEPWIDHPNITAVLWAGLAGTETGNAITDVLYGDWNPSGRLPYTMAKKVEDYSAQLIIGENDKDIVAMPYTEGLEIDYRHFDAKNITPRFEFGFGLSYTKFSYADLKVERVANPGQGELEKAWEQGKAGPRGQGSSAAVWLHRPAFRVSFNVKNIGKVFGGDIPQLYVNFPKSSGEPPSVLKGFSNVELQPGQTKSVELLLSRYDLSIWDTVAQGWRKPEGAIDLSVGASSRDLRLKGRVPV</sequence>
<evidence type="ECO:0000256" key="2">
    <source>
        <dbReference type="ARBA" id="ARBA00004987"/>
    </source>
</evidence>
<dbReference type="InterPro" id="IPR017853">
    <property type="entry name" value="GH"/>
</dbReference>
<keyword evidence="5" id="KW-0378">Hydrolase</keyword>
<evidence type="ECO:0000313" key="12">
    <source>
        <dbReference type="EMBL" id="KAL0952835.1"/>
    </source>
</evidence>
<reference evidence="13" key="1">
    <citation type="submission" date="2024-06" db="EMBL/GenBank/DDBJ databases">
        <title>Multi-omics analyses provide insights into the biosynthesis of the anticancer antibiotic pleurotin in Hohenbuehelia grisea.</title>
        <authorList>
            <person name="Weaver J.A."/>
            <person name="Alberti F."/>
        </authorList>
    </citation>
    <scope>NUCLEOTIDE SEQUENCE [LARGE SCALE GENOMIC DNA]</scope>
    <source>
        <strain evidence="13">T-177</strain>
    </source>
</reference>
<evidence type="ECO:0000259" key="11">
    <source>
        <dbReference type="SMART" id="SM01217"/>
    </source>
</evidence>
<dbReference type="EC" id="3.2.1.21" evidence="4"/>
<keyword evidence="8" id="KW-0326">Glycosidase</keyword>
<accession>A0ABR3JAX6</accession>
<comment type="pathway">
    <text evidence="2">Glycan metabolism; cellulose degradation.</text>
</comment>
<dbReference type="InterPro" id="IPR050288">
    <property type="entry name" value="Cellulose_deg_GH3"/>
</dbReference>